<accession>A0A1E3H4G1</accession>
<dbReference type="AlphaFoldDB" id="A0A1E3H4G1"/>
<dbReference type="InterPro" id="IPR024498">
    <property type="entry name" value="DUF2786"/>
</dbReference>
<organism evidence="3 4">
    <name type="scientific">Methylobrevis pamukkalensis</name>
    <dbReference type="NCBI Taxonomy" id="1439726"/>
    <lineage>
        <taxon>Bacteria</taxon>
        <taxon>Pseudomonadati</taxon>
        <taxon>Pseudomonadota</taxon>
        <taxon>Alphaproteobacteria</taxon>
        <taxon>Hyphomicrobiales</taxon>
        <taxon>Pleomorphomonadaceae</taxon>
        <taxon>Methylobrevis</taxon>
    </lineage>
</organism>
<dbReference type="OrthoDB" id="8452518at2"/>
<evidence type="ECO:0000259" key="1">
    <source>
        <dbReference type="Pfam" id="PF10979"/>
    </source>
</evidence>
<dbReference type="Pfam" id="PF23771">
    <property type="entry name" value="DUF7168"/>
    <property type="match status" value="1"/>
</dbReference>
<keyword evidence="4" id="KW-1185">Reference proteome</keyword>
<proteinExistence type="predicted"/>
<evidence type="ECO:0000259" key="2">
    <source>
        <dbReference type="Pfam" id="PF23771"/>
    </source>
</evidence>
<dbReference type="Proteomes" id="UP000094622">
    <property type="component" value="Unassembled WGS sequence"/>
</dbReference>
<feature type="domain" description="DUF2786" evidence="1">
    <location>
        <begin position="7"/>
        <end position="46"/>
    </location>
</feature>
<reference evidence="3 4" key="1">
    <citation type="submission" date="2016-07" db="EMBL/GenBank/DDBJ databases">
        <title>Draft Genome Sequence of Methylobrevis pamukkalensis PK2.</title>
        <authorList>
            <person name="Vasilenko O.V."/>
            <person name="Doronina N.V."/>
            <person name="Shmareva M.N."/>
            <person name="Tarlachkov S.V."/>
            <person name="Mustakhimov I."/>
            <person name="Trotsenko Y.A."/>
        </authorList>
    </citation>
    <scope>NUCLEOTIDE SEQUENCE [LARGE SCALE GENOMIC DNA]</scope>
    <source>
        <strain evidence="3 4">PK2</strain>
    </source>
</reference>
<evidence type="ECO:0000313" key="3">
    <source>
        <dbReference type="EMBL" id="ODN71200.1"/>
    </source>
</evidence>
<dbReference type="RefSeq" id="WP_069306388.1">
    <property type="nucleotide sequence ID" value="NZ_MCRJ01000027.1"/>
</dbReference>
<gene>
    <name evidence="3" type="ORF">A6302_01489</name>
</gene>
<dbReference type="Pfam" id="PF10979">
    <property type="entry name" value="DUF2786"/>
    <property type="match status" value="1"/>
</dbReference>
<dbReference type="InterPro" id="IPR055592">
    <property type="entry name" value="DUF7168"/>
</dbReference>
<dbReference type="EMBL" id="MCRJ01000027">
    <property type="protein sequence ID" value="ODN71200.1"/>
    <property type="molecule type" value="Genomic_DNA"/>
</dbReference>
<sequence length="173" mass="19789">MSDRRTRIIERTRKLRERTTKRGCTEAEAIEAAQAVARLMEEYGLDDNDVEIGREDVACKSQGKAARDRLWPVVAHVTNCASVISAGRDGNRRIFYGRAPGPEIAVYLFTLLDRAIDRAIRDFRESQVYRRRRSPKTRAQAVAEFTVAMVIRLRYRLLDMFAATMNERPGPCP</sequence>
<feature type="domain" description="DUF7168" evidence="2">
    <location>
        <begin position="55"/>
        <end position="165"/>
    </location>
</feature>
<comment type="caution">
    <text evidence="3">The sequence shown here is derived from an EMBL/GenBank/DDBJ whole genome shotgun (WGS) entry which is preliminary data.</text>
</comment>
<protein>
    <submittedName>
        <fullName evidence="3">Uncharacterized protein</fullName>
    </submittedName>
</protein>
<evidence type="ECO:0000313" key="4">
    <source>
        <dbReference type="Proteomes" id="UP000094622"/>
    </source>
</evidence>
<name>A0A1E3H4G1_9HYPH</name>